<dbReference type="GO" id="GO:0032297">
    <property type="term" value="P:negative regulation of DNA-templated DNA replication initiation"/>
    <property type="evidence" value="ECO:0007669"/>
    <property type="project" value="InterPro"/>
</dbReference>
<dbReference type="InterPro" id="IPR017788">
    <property type="entry name" value="Hda"/>
</dbReference>
<protein>
    <submittedName>
        <fullName evidence="2">Regulatory inactivation of DnaA Hda protein</fullName>
    </submittedName>
</protein>
<accession>A0A3E0H3M6</accession>
<name>A0A3E0H3M6_9GAMM</name>
<organism evidence="2 3">
    <name type="scientific">Paraperlucidibaca baekdonensis</name>
    <dbReference type="NCBI Taxonomy" id="748120"/>
    <lineage>
        <taxon>Bacteria</taxon>
        <taxon>Pseudomonadati</taxon>
        <taxon>Pseudomonadota</taxon>
        <taxon>Gammaproteobacteria</taxon>
        <taxon>Moraxellales</taxon>
        <taxon>Moraxellaceae</taxon>
        <taxon>Paraperlucidibaca</taxon>
    </lineage>
</organism>
<dbReference type="SUPFAM" id="SSF52540">
    <property type="entry name" value="P-loop containing nucleoside triphosphate hydrolases"/>
    <property type="match status" value="1"/>
</dbReference>
<evidence type="ECO:0000313" key="2">
    <source>
        <dbReference type="EMBL" id="REH37751.1"/>
    </source>
</evidence>
<dbReference type="PANTHER" id="PTHR30050">
    <property type="entry name" value="CHROMOSOMAL REPLICATION INITIATOR PROTEIN DNAA"/>
    <property type="match status" value="1"/>
</dbReference>
<dbReference type="EMBL" id="QUNR01000003">
    <property type="protein sequence ID" value="REH37751.1"/>
    <property type="molecule type" value="Genomic_DNA"/>
</dbReference>
<keyword evidence="3" id="KW-1185">Reference proteome</keyword>
<dbReference type="NCBIfam" id="TIGR03420">
    <property type="entry name" value="DnaA_homol_Hda"/>
    <property type="match status" value="1"/>
</dbReference>
<dbReference type="AlphaFoldDB" id="A0A3E0H3M6"/>
<reference evidence="2 3" key="1">
    <citation type="submission" date="2018-08" db="EMBL/GenBank/DDBJ databases">
        <title>Genomic Encyclopedia of Type Strains, Phase IV (KMG-IV): sequencing the most valuable type-strain genomes for metagenomic binning, comparative biology and taxonomic classification.</title>
        <authorList>
            <person name="Goeker M."/>
        </authorList>
    </citation>
    <scope>NUCLEOTIDE SEQUENCE [LARGE SCALE GENOMIC DNA]</scope>
    <source>
        <strain evidence="2 3">DSM 26022</strain>
    </source>
</reference>
<dbReference type="InterPro" id="IPR055199">
    <property type="entry name" value="Hda_lid"/>
</dbReference>
<dbReference type="Pfam" id="PF22688">
    <property type="entry name" value="Hda_lid"/>
    <property type="match status" value="1"/>
</dbReference>
<evidence type="ECO:0000313" key="3">
    <source>
        <dbReference type="Proteomes" id="UP000256774"/>
    </source>
</evidence>
<sequence length="242" mass="26648">MSLLVTDDLWMPEEQLLLPLQARHDLSLSDIPPQAFAEVLSALQQLGEGVLSQVYLWGEPGSGRSLLLSALMASQANASHAVLLPLKQVVFMPVEMLDGLEHCPLVVLDDVDAMAHWPQWQEAVFHFYNRLKAAGGRLLVTASLPPSELPLALADLCSRLATSNVYALPSCSDGVREELLQVAAARRGWALHDDMSGYILSRGPRRLGQFWGLIEALDKRALQTRRPVTIPLIRDCLARDAD</sequence>
<dbReference type="Gene3D" id="3.40.50.300">
    <property type="entry name" value="P-loop containing nucleotide triphosphate hydrolases"/>
    <property type="match status" value="1"/>
</dbReference>
<comment type="caution">
    <text evidence="2">The sequence shown here is derived from an EMBL/GenBank/DDBJ whole genome shotgun (WGS) entry which is preliminary data.</text>
</comment>
<dbReference type="GO" id="GO:0006270">
    <property type="term" value="P:DNA replication initiation"/>
    <property type="evidence" value="ECO:0007669"/>
    <property type="project" value="TreeGrafter"/>
</dbReference>
<dbReference type="InterPro" id="IPR027417">
    <property type="entry name" value="P-loop_NTPase"/>
</dbReference>
<dbReference type="Proteomes" id="UP000256774">
    <property type="component" value="Unassembled WGS sequence"/>
</dbReference>
<dbReference type="PANTHER" id="PTHR30050:SF5">
    <property type="entry name" value="DNAA REGULATORY INACTIVATOR HDA"/>
    <property type="match status" value="1"/>
</dbReference>
<proteinExistence type="predicted"/>
<gene>
    <name evidence="2" type="ORF">DFR26_1533</name>
</gene>
<feature type="domain" description="Hda lid" evidence="1">
    <location>
        <begin position="176"/>
        <end position="237"/>
    </location>
</feature>
<dbReference type="Gene3D" id="1.10.8.60">
    <property type="match status" value="1"/>
</dbReference>
<evidence type="ECO:0000259" key="1">
    <source>
        <dbReference type="Pfam" id="PF22688"/>
    </source>
</evidence>